<dbReference type="Gramene" id="rna-AYBTSS11_LOCUS28132">
    <property type="protein sequence ID" value="CAJ1976004.1"/>
    <property type="gene ID" value="gene-AYBTSS11_LOCUS28132"/>
</dbReference>
<accession>A0AA86TK66</accession>
<evidence type="ECO:0000313" key="2">
    <source>
        <dbReference type="Proteomes" id="UP001189624"/>
    </source>
</evidence>
<protein>
    <submittedName>
        <fullName evidence="1">Uncharacterized protein</fullName>
    </submittedName>
</protein>
<sequence length="54" mass="6194">MEPLNDSGTDRDRQAGKLIQYSVEEVAWLPDRNPTWASQQLEEIGLRGITQHDK</sequence>
<reference evidence="1" key="1">
    <citation type="submission" date="2023-10" db="EMBL/GenBank/DDBJ databases">
        <authorList>
            <person name="Domelevo Entfellner J.-B."/>
        </authorList>
    </citation>
    <scope>NUCLEOTIDE SEQUENCE</scope>
</reference>
<proteinExistence type="predicted"/>
<name>A0AA86TK66_9FABA</name>
<dbReference type="AlphaFoldDB" id="A0AA86TK66"/>
<dbReference type="EMBL" id="OY731406">
    <property type="protein sequence ID" value="CAJ1976004.1"/>
    <property type="molecule type" value="Genomic_DNA"/>
</dbReference>
<keyword evidence="2" id="KW-1185">Reference proteome</keyword>
<evidence type="ECO:0000313" key="1">
    <source>
        <dbReference type="EMBL" id="CAJ1976004.1"/>
    </source>
</evidence>
<gene>
    <name evidence="1" type="ORF">AYBTSS11_LOCUS28132</name>
</gene>
<dbReference type="Proteomes" id="UP001189624">
    <property type="component" value="Chromosome 9"/>
</dbReference>
<organism evidence="1 2">
    <name type="scientific">Sphenostylis stenocarpa</name>
    <dbReference type="NCBI Taxonomy" id="92480"/>
    <lineage>
        <taxon>Eukaryota</taxon>
        <taxon>Viridiplantae</taxon>
        <taxon>Streptophyta</taxon>
        <taxon>Embryophyta</taxon>
        <taxon>Tracheophyta</taxon>
        <taxon>Spermatophyta</taxon>
        <taxon>Magnoliopsida</taxon>
        <taxon>eudicotyledons</taxon>
        <taxon>Gunneridae</taxon>
        <taxon>Pentapetalae</taxon>
        <taxon>rosids</taxon>
        <taxon>fabids</taxon>
        <taxon>Fabales</taxon>
        <taxon>Fabaceae</taxon>
        <taxon>Papilionoideae</taxon>
        <taxon>50 kb inversion clade</taxon>
        <taxon>NPAAA clade</taxon>
        <taxon>indigoferoid/millettioid clade</taxon>
        <taxon>Phaseoleae</taxon>
        <taxon>Sphenostylis</taxon>
    </lineage>
</organism>